<evidence type="ECO:0000256" key="4">
    <source>
        <dbReference type="SAM" id="MobiDB-lite"/>
    </source>
</evidence>
<evidence type="ECO:0000256" key="1">
    <source>
        <dbReference type="ARBA" id="ARBA00023015"/>
    </source>
</evidence>
<organism evidence="6 7">
    <name type="scientific">Povalibacter uvarum</name>
    <dbReference type="NCBI Taxonomy" id="732238"/>
    <lineage>
        <taxon>Bacteria</taxon>
        <taxon>Pseudomonadati</taxon>
        <taxon>Pseudomonadota</taxon>
        <taxon>Gammaproteobacteria</taxon>
        <taxon>Steroidobacterales</taxon>
        <taxon>Steroidobacteraceae</taxon>
        <taxon>Povalibacter</taxon>
    </lineage>
</organism>
<evidence type="ECO:0000313" key="7">
    <source>
        <dbReference type="Proteomes" id="UP000588068"/>
    </source>
</evidence>
<dbReference type="Pfam" id="PF14525">
    <property type="entry name" value="AraC_binding_2"/>
    <property type="match status" value="1"/>
</dbReference>
<keyword evidence="2 6" id="KW-0238">DNA-binding</keyword>
<dbReference type="Proteomes" id="UP000588068">
    <property type="component" value="Unassembled WGS sequence"/>
</dbReference>
<feature type="region of interest" description="Disordered" evidence="4">
    <location>
        <begin position="1"/>
        <end position="20"/>
    </location>
</feature>
<dbReference type="SMART" id="SM00342">
    <property type="entry name" value="HTH_ARAC"/>
    <property type="match status" value="1"/>
</dbReference>
<dbReference type="InterPro" id="IPR020449">
    <property type="entry name" value="Tscrpt_reg_AraC-type_HTH"/>
</dbReference>
<sequence>MHIETFSSDQVPQTARSRQFQREMERRFSLGLVVEATSNEPLRTRVTAYSGRRLRFAELEFSPHRTHCSQPRCDAPGRLLISIHQEGSGLVSQSGRSQQIDAGQMFVLDPSRPFSIETSAVRARSVYLSADSVRAVLPQLEEVTARRIDLRNGPGRIFASMVDQMFAIAHELDEHATDSLADALPYMLVTALDGADAASLECSSRLTLLHRHRIQQFAKEHLRDPRLDAKMIAEGVSLSIRRVYELFNPSSASLMKWVWHERLERCRRDLGTSALRARPIGAIAFAWGFSDICHFSRTFKQRYGMTPREWRTSKTEQCD</sequence>
<dbReference type="SUPFAM" id="SSF46689">
    <property type="entry name" value="Homeodomain-like"/>
    <property type="match status" value="1"/>
</dbReference>
<dbReference type="GO" id="GO:0043565">
    <property type="term" value="F:sequence-specific DNA binding"/>
    <property type="evidence" value="ECO:0007669"/>
    <property type="project" value="InterPro"/>
</dbReference>
<keyword evidence="7" id="KW-1185">Reference proteome</keyword>
<evidence type="ECO:0000259" key="5">
    <source>
        <dbReference type="PROSITE" id="PS01124"/>
    </source>
</evidence>
<dbReference type="InterPro" id="IPR018060">
    <property type="entry name" value="HTH_AraC"/>
</dbReference>
<proteinExistence type="predicted"/>
<dbReference type="PANTHER" id="PTHR46796:SF6">
    <property type="entry name" value="ARAC SUBFAMILY"/>
    <property type="match status" value="1"/>
</dbReference>
<reference evidence="6 7" key="1">
    <citation type="submission" date="2020-08" db="EMBL/GenBank/DDBJ databases">
        <title>Genomic Encyclopedia of Type Strains, Phase IV (KMG-IV): sequencing the most valuable type-strain genomes for metagenomic binning, comparative biology and taxonomic classification.</title>
        <authorList>
            <person name="Goeker M."/>
        </authorList>
    </citation>
    <scope>NUCLEOTIDE SEQUENCE [LARGE SCALE GENOMIC DNA]</scope>
    <source>
        <strain evidence="6 7">DSM 26723</strain>
    </source>
</reference>
<evidence type="ECO:0000256" key="3">
    <source>
        <dbReference type="ARBA" id="ARBA00023163"/>
    </source>
</evidence>
<dbReference type="InterPro" id="IPR050204">
    <property type="entry name" value="AraC_XylS_family_regulators"/>
</dbReference>
<evidence type="ECO:0000256" key="2">
    <source>
        <dbReference type="ARBA" id="ARBA00023125"/>
    </source>
</evidence>
<protein>
    <submittedName>
        <fullName evidence="6">AraC-like DNA-binding protein</fullName>
    </submittedName>
</protein>
<dbReference type="InterPro" id="IPR009057">
    <property type="entry name" value="Homeodomain-like_sf"/>
</dbReference>
<dbReference type="EMBL" id="JACHHZ010000008">
    <property type="protein sequence ID" value="MBB6096504.1"/>
    <property type="molecule type" value="Genomic_DNA"/>
</dbReference>
<dbReference type="GO" id="GO:0003700">
    <property type="term" value="F:DNA-binding transcription factor activity"/>
    <property type="evidence" value="ECO:0007669"/>
    <property type="project" value="InterPro"/>
</dbReference>
<comment type="caution">
    <text evidence="6">The sequence shown here is derived from an EMBL/GenBank/DDBJ whole genome shotgun (WGS) entry which is preliminary data.</text>
</comment>
<dbReference type="Gene3D" id="1.10.10.60">
    <property type="entry name" value="Homeodomain-like"/>
    <property type="match status" value="1"/>
</dbReference>
<dbReference type="AlphaFoldDB" id="A0A841HV16"/>
<dbReference type="RefSeq" id="WP_184335895.1">
    <property type="nucleotide sequence ID" value="NZ_JACHHZ010000008.1"/>
</dbReference>
<dbReference type="PRINTS" id="PR00032">
    <property type="entry name" value="HTHARAC"/>
</dbReference>
<dbReference type="Pfam" id="PF12833">
    <property type="entry name" value="HTH_18"/>
    <property type="match status" value="1"/>
</dbReference>
<feature type="compositionally biased region" description="Polar residues" evidence="4">
    <location>
        <begin position="1"/>
        <end position="18"/>
    </location>
</feature>
<keyword evidence="1" id="KW-0805">Transcription regulation</keyword>
<gene>
    <name evidence="6" type="ORF">HNQ60_005426</name>
</gene>
<keyword evidence="3" id="KW-0804">Transcription</keyword>
<dbReference type="PANTHER" id="PTHR46796">
    <property type="entry name" value="HTH-TYPE TRANSCRIPTIONAL ACTIVATOR RHAS-RELATED"/>
    <property type="match status" value="1"/>
</dbReference>
<evidence type="ECO:0000313" key="6">
    <source>
        <dbReference type="EMBL" id="MBB6096504.1"/>
    </source>
</evidence>
<feature type="domain" description="HTH araC/xylS-type" evidence="5">
    <location>
        <begin position="212"/>
        <end position="313"/>
    </location>
</feature>
<name>A0A841HV16_9GAMM</name>
<dbReference type="PROSITE" id="PS01124">
    <property type="entry name" value="HTH_ARAC_FAMILY_2"/>
    <property type="match status" value="1"/>
</dbReference>
<accession>A0A841HV16</accession>
<dbReference type="InterPro" id="IPR035418">
    <property type="entry name" value="AraC-bd_2"/>
</dbReference>